<dbReference type="EMBL" id="MU394331">
    <property type="protein sequence ID" value="KAI6084918.1"/>
    <property type="molecule type" value="Genomic_DNA"/>
</dbReference>
<evidence type="ECO:0000313" key="2">
    <source>
        <dbReference type="Proteomes" id="UP001497680"/>
    </source>
</evidence>
<protein>
    <submittedName>
        <fullName evidence="1">Uncharacterized protein</fullName>
    </submittedName>
</protein>
<gene>
    <name evidence="1" type="ORF">F4821DRAFT_164112</name>
</gene>
<organism evidence="1 2">
    <name type="scientific">Hypoxylon rubiginosum</name>
    <dbReference type="NCBI Taxonomy" id="110542"/>
    <lineage>
        <taxon>Eukaryota</taxon>
        <taxon>Fungi</taxon>
        <taxon>Dikarya</taxon>
        <taxon>Ascomycota</taxon>
        <taxon>Pezizomycotina</taxon>
        <taxon>Sordariomycetes</taxon>
        <taxon>Xylariomycetidae</taxon>
        <taxon>Xylariales</taxon>
        <taxon>Hypoxylaceae</taxon>
        <taxon>Hypoxylon</taxon>
    </lineage>
</organism>
<keyword evidence="2" id="KW-1185">Reference proteome</keyword>
<evidence type="ECO:0000313" key="1">
    <source>
        <dbReference type="EMBL" id="KAI6084918.1"/>
    </source>
</evidence>
<proteinExistence type="predicted"/>
<name>A0ACC0CX21_9PEZI</name>
<accession>A0ACC0CX21</accession>
<comment type="caution">
    <text evidence="1">The sequence shown here is derived from an EMBL/GenBank/DDBJ whole genome shotgun (WGS) entry which is preliminary data.</text>
</comment>
<sequence length="410" mass="45526">MADAIPYLSHEQQEALLDGPTLAPPAGVTSNFINPENNNGLAYGVIAACVTVATLCLMIRGYARLVLFKQLKPEDYMIVVAFGTYITWTVFSLLLSKTPGYFVHSWNIPLQDTIETVLYVHYAGVFYSITLPLIKIAIVTEWTRMLVPRGTKNTFLYICYGMIGFQICAMISFVVALCCVCTPYEKIWNITLPGRCFKKVNIDVAAAAVHLTSDLVILFLPQRVIWNLQMSFRKRLGVSVFFSLGILACISAAFRLGVTVTYATEPDQLYYFGPVIFWAFAEMTCGFVIACLPSTPKILKDSGVLPKAKRAMRSLVGLKNSTLRSTSKPMGGTSVTNPSSNYRKIDEYGVPLKDLQPSESTEKLRDDSSSGKMDNGIVRTTRVTVKQEYVNDAGTNAIDHHALWRNQDKV</sequence>
<reference evidence="1 2" key="1">
    <citation type="journal article" date="2022" name="New Phytol.">
        <title>Ecological generalism drives hyperdiversity of secondary metabolite gene clusters in xylarialean endophytes.</title>
        <authorList>
            <person name="Franco M.E.E."/>
            <person name="Wisecaver J.H."/>
            <person name="Arnold A.E."/>
            <person name="Ju Y.M."/>
            <person name="Slot J.C."/>
            <person name="Ahrendt S."/>
            <person name="Moore L.P."/>
            <person name="Eastman K.E."/>
            <person name="Scott K."/>
            <person name="Konkel Z."/>
            <person name="Mondo S.J."/>
            <person name="Kuo A."/>
            <person name="Hayes R.D."/>
            <person name="Haridas S."/>
            <person name="Andreopoulos B."/>
            <person name="Riley R."/>
            <person name="LaButti K."/>
            <person name="Pangilinan J."/>
            <person name="Lipzen A."/>
            <person name="Amirebrahimi M."/>
            <person name="Yan J."/>
            <person name="Adam C."/>
            <person name="Keymanesh K."/>
            <person name="Ng V."/>
            <person name="Louie K."/>
            <person name="Northen T."/>
            <person name="Drula E."/>
            <person name="Henrissat B."/>
            <person name="Hsieh H.M."/>
            <person name="Youens-Clark K."/>
            <person name="Lutzoni F."/>
            <person name="Miadlikowska J."/>
            <person name="Eastwood D.C."/>
            <person name="Hamelin R.C."/>
            <person name="Grigoriev I.V."/>
            <person name="U'Ren J.M."/>
        </authorList>
    </citation>
    <scope>NUCLEOTIDE SEQUENCE [LARGE SCALE GENOMIC DNA]</scope>
    <source>
        <strain evidence="1 2">ER1909</strain>
    </source>
</reference>
<dbReference type="Proteomes" id="UP001497680">
    <property type="component" value="Unassembled WGS sequence"/>
</dbReference>